<name>A0AAD6WE80_9ROSI</name>
<sequence length="70" mass="7842">MGPETTKEPLLAVTSHGWRIHDLIESIERRLGSETLSACILNQSKDFHTGSGKSLHHLVELSRLDTIYSQ</sequence>
<evidence type="ECO:0000313" key="2">
    <source>
        <dbReference type="Proteomes" id="UP001164929"/>
    </source>
</evidence>
<evidence type="ECO:0000313" key="1">
    <source>
        <dbReference type="EMBL" id="KAJ7007254.1"/>
    </source>
</evidence>
<dbReference type="EMBL" id="JAQIZT010000002">
    <property type="protein sequence ID" value="KAJ7007254.1"/>
    <property type="molecule type" value="Genomic_DNA"/>
</dbReference>
<dbReference type="Proteomes" id="UP001164929">
    <property type="component" value="Chromosome 2"/>
</dbReference>
<protein>
    <submittedName>
        <fullName evidence="1">Uncharacterized protein</fullName>
    </submittedName>
</protein>
<comment type="caution">
    <text evidence="1">The sequence shown here is derived from an EMBL/GenBank/DDBJ whole genome shotgun (WGS) entry which is preliminary data.</text>
</comment>
<accession>A0AAD6WE80</accession>
<keyword evidence="2" id="KW-1185">Reference proteome</keyword>
<reference evidence="1" key="1">
    <citation type="journal article" date="2023" name="Mol. Ecol. Resour.">
        <title>Chromosome-level genome assembly of a triploid poplar Populus alba 'Berolinensis'.</title>
        <authorList>
            <person name="Chen S."/>
            <person name="Yu Y."/>
            <person name="Wang X."/>
            <person name="Wang S."/>
            <person name="Zhang T."/>
            <person name="Zhou Y."/>
            <person name="He R."/>
            <person name="Meng N."/>
            <person name="Wang Y."/>
            <person name="Liu W."/>
            <person name="Liu Z."/>
            <person name="Liu J."/>
            <person name="Guo Q."/>
            <person name="Huang H."/>
            <person name="Sederoff R.R."/>
            <person name="Wang G."/>
            <person name="Qu G."/>
            <person name="Chen S."/>
        </authorList>
    </citation>
    <scope>NUCLEOTIDE SEQUENCE</scope>
    <source>
        <strain evidence="1">SC-2020</strain>
    </source>
</reference>
<proteinExistence type="predicted"/>
<dbReference type="AlphaFoldDB" id="A0AAD6WE80"/>
<gene>
    <name evidence="1" type="ORF">NC653_006339</name>
</gene>
<organism evidence="1 2">
    <name type="scientific">Populus alba x Populus x berolinensis</name>
    <dbReference type="NCBI Taxonomy" id="444605"/>
    <lineage>
        <taxon>Eukaryota</taxon>
        <taxon>Viridiplantae</taxon>
        <taxon>Streptophyta</taxon>
        <taxon>Embryophyta</taxon>
        <taxon>Tracheophyta</taxon>
        <taxon>Spermatophyta</taxon>
        <taxon>Magnoliopsida</taxon>
        <taxon>eudicotyledons</taxon>
        <taxon>Gunneridae</taxon>
        <taxon>Pentapetalae</taxon>
        <taxon>rosids</taxon>
        <taxon>fabids</taxon>
        <taxon>Malpighiales</taxon>
        <taxon>Salicaceae</taxon>
        <taxon>Saliceae</taxon>
        <taxon>Populus</taxon>
    </lineage>
</organism>